<dbReference type="Proteomes" id="UP001430356">
    <property type="component" value="Unassembled WGS sequence"/>
</dbReference>
<evidence type="ECO:0000256" key="1">
    <source>
        <dbReference type="SAM" id="MobiDB-lite"/>
    </source>
</evidence>
<accession>A0AAW0F2H5</accession>
<organism evidence="3 4">
    <name type="scientific">Novymonas esmeraldas</name>
    <dbReference type="NCBI Taxonomy" id="1808958"/>
    <lineage>
        <taxon>Eukaryota</taxon>
        <taxon>Discoba</taxon>
        <taxon>Euglenozoa</taxon>
        <taxon>Kinetoplastea</taxon>
        <taxon>Metakinetoplastina</taxon>
        <taxon>Trypanosomatida</taxon>
        <taxon>Trypanosomatidae</taxon>
        <taxon>Novymonas</taxon>
    </lineage>
</organism>
<evidence type="ECO:0000313" key="4">
    <source>
        <dbReference type="Proteomes" id="UP001430356"/>
    </source>
</evidence>
<dbReference type="AlphaFoldDB" id="A0AAW0F2H5"/>
<keyword evidence="4" id="KW-1185">Reference proteome</keyword>
<evidence type="ECO:0000256" key="2">
    <source>
        <dbReference type="SAM" id="Phobius"/>
    </source>
</evidence>
<feature type="transmembrane region" description="Helical" evidence="2">
    <location>
        <begin position="52"/>
        <end position="70"/>
    </location>
</feature>
<evidence type="ECO:0008006" key="5">
    <source>
        <dbReference type="Google" id="ProtNLM"/>
    </source>
</evidence>
<name>A0AAW0F2H5_9TRYP</name>
<comment type="caution">
    <text evidence="3">The sequence shown here is derived from an EMBL/GenBank/DDBJ whole genome shotgun (WGS) entry which is preliminary data.</text>
</comment>
<dbReference type="EMBL" id="JAECZO010000392">
    <property type="protein sequence ID" value="KAK7199445.1"/>
    <property type="molecule type" value="Genomic_DNA"/>
</dbReference>
<protein>
    <recommendedName>
        <fullName evidence="5">Transmembrane protein</fullName>
    </recommendedName>
</protein>
<keyword evidence="2" id="KW-1133">Transmembrane helix</keyword>
<feature type="region of interest" description="Disordered" evidence="1">
    <location>
        <begin position="1"/>
        <end position="22"/>
    </location>
</feature>
<keyword evidence="2" id="KW-0472">Membrane</keyword>
<proteinExistence type="predicted"/>
<sequence length="113" mass="12663">MESAEASLEASVFDNAPSSRWPEPVIQLMPRRWSASSSGSARVRGVGRATTVLVALLCLLCTIACIVASLQSDYFDDAEQREETVRHERRKVAERTFLNTLAAEVRRRRETQP</sequence>
<keyword evidence="2" id="KW-0812">Transmembrane</keyword>
<gene>
    <name evidence="3" type="ORF">NESM_000919800</name>
</gene>
<reference evidence="3 4" key="1">
    <citation type="journal article" date="2021" name="MBio">
        <title>A New Model Trypanosomatid, Novymonas esmeraldas: Genomic Perception of Its 'Candidatus Pandoraea novymonadis' Endosymbiont.</title>
        <authorList>
            <person name="Zakharova A."/>
            <person name="Saura A."/>
            <person name="Butenko A."/>
            <person name="Podesvova L."/>
            <person name="Warmusova S."/>
            <person name="Kostygov A.Y."/>
            <person name="Nenarokova A."/>
            <person name="Lukes J."/>
            <person name="Opperdoes F.R."/>
            <person name="Yurchenko V."/>
        </authorList>
    </citation>
    <scope>NUCLEOTIDE SEQUENCE [LARGE SCALE GENOMIC DNA]</scope>
    <source>
        <strain evidence="3 4">E262AT.01</strain>
    </source>
</reference>
<evidence type="ECO:0000313" key="3">
    <source>
        <dbReference type="EMBL" id="KAK7199445.1"/>
    </source>
</evidence>